<dbReference type="InterPro" id="IPR029044">
    <property type="entry name" value="Nucleotide-diphossugar_trans"/>
</dbReference>
<dbReference type="Pfam" id="PF13641">
    <property type="entry name" value="Glyco_tranf_2_3"/>
    <property type="match status" value="1"/>
</dbReference>
<keyword evidence="6" id="KW-1185">Reference proteome</keyword>
<proteinExistence type="inferred from homology"/>
<dbReference type="CDD" id="cd06423">
    <property type="entry name" value="CESA_like"/>
    <property type="match status" value="1"/>
</dbReference>
<keyword evidence="3" id="KW-0808">Transferase</keyword>
<dbReference type="SUPFAM" id="SSF53448">
    <property type="entry name" value="Nucleotide-diphospho-sugar transferases"/>
    <property type="match status" value="1"/>
</dbReference>
<dbReference type="OrthoDB" id="9766299at2"/>
<comment type="caution">
    <text evidence="5">The sequence shown here is derived from an EMBL/GenBank/DDBJ whole genome shotgun (WGS) entry which is preliminary data.</text>
</comment>
<dbReference type="GO" id="GO:0016757">
    <property type="term" value="F:glycosyltransferase activity"/>
    <property type="evidence" value="ECO:0007669"/>
    <property type="project" value="UniProtKB-KW"/>
</dbReference>
<name>A0A429XZ89_9BACI</name>
<evidence type="ECO:0000256" key="4">
    <source>
        <dbReference type="SAM" id="Phobius"/>
    </source>
</evidence>
<dbReference type="EMBL" id="QYTV02000004">
    <property type="protein sequence ID" value="RST74090.1"/>
    <property type="molecule type" value="Genomic_DNA"/>
</dbReference>
<sequence>MRVFFEGWTLFFGWLIFIYMAVVILTYGSMLVLALIHLRKQYLIDKSEFAEDYVHAMHWKPVSIIIPVYNEEAGIIDSIHSLLNLRYPQTELIIVNDGSTDQTQQLVIERFRMKRVQLNIQEQIQTKPVGQIYRSDIHPNLLLIEKENGGKADALNVGINAARFPYFCSIDGDSILDESSLLHVMKPIMKSNEDVIAAGGNIRIANGLDIQLGAVFQTSLSKSALVVMQVVEYLRAFLMGRIALSKFNLVLIISGAFSVFSKKWVVEAGGYNTNTVGEDMELVVRLHRLIKERKVKKRIEFVPEPVCWTEAPQSLSTLRNQRRRWQQGLMQSLWIHKSMTFNPKYRGIGMISFPYFWIIEGLGPIVELGGYIYVLIAFFLGDIYYEFAILLILLFILYGAVFSVASILLEAWSMNTYPNLKDVTRLMVMSLTEVLWYKPMTLIWRCEGVIRFILGKKDWGQMKRVGLSKKGLS</sequence>
<dbReference type="AlphaFoldDB" id="A0A429XZ89"/>
<dbReference type="PANTHER" id="PTHR43630:SF1">
    <property type="entry name" value="POLY-BETA-1,6-N-ACETYL-D-GLUCOSAMINE SYNTHASE"/>
    <property type="match status" value="1"/>
</dbReference>
<dbReference type="Gene3D" id="3.90.550.10">
    <property type="entry name" value="Spore Coat Polysaccharide Biosynthesis Protein SpsA, Chain A"/>
    <property type="match status" value="1"/>
</dbReference>
<evidence type="ECO:0000256" key="3">
    <source>
        <dbReference type="ARBA" id="ARBA00022679"/>
    </source>
</evidence>
<accession>A0A429XZ89</accession>
<evidence type="ECO:0000313" key="5">
    <source>
        <dbReference type="EMBL" id="RST74090.1"/>
    </source>
</evidence>
<reference evidence="5" key="1">
    <citation type="submission" date="2018-12" db="EMBL/GenBank/DDBJ databases">
        <authorList>
            <person name="Sun L."/>
            <person name="Chen Z."/>
        </authorList>
    </citation>
    <scope>NUCLEOTIDE SEQUENCE [LARGE SCALE GENOMIC DNA]</scope>
    <source>
        <strain evidence="5">3-2-2</strain>
    </source>
</reference>
<keyword evidence="2" id="KW-0328">Glycosyltransferase</keyword>
<keyword evidence="4" id="KW-1133">Transmembrane helix</keyword>
<dbReference type="Proteomes" id="UP000287156">
    <property type="component" value="Unassembled WGS sequence"/>
</dbReference>
<feature type="transmembrane region" description="Helical" evidence="4">
    <location>
        <begin position="387"/>
        <end position="414"/>
    </location>
</feature>
<dbReference type="PANTHER" id="PTHR43630">
    <property type="entry name" value="POLY-BETA-1,6-N-ACETYL-D-GLUCOSAMINE SYNTHASE"/>
    <property type="match status" value="1"/>
</dbReference>
<keyword evidence="4" id="KW-0812">Transmembrane</keyword>
<evidence type="ECO:0000256" key="1">
    <source>
        <dbReference type="ARBA" id="ARBA00006739"/>
    </source>
</evidence>
<organism evidence="5 6">
    <name type="scientific">Siminovitchia acidinfaciens</name>
    <dbReference type="NCBI Taxonomy" id="2321395"/>
    <lineage>
        <taxon>Bacteria</taxon>
        <taxon>Bacillati</taxon>
        <taxon>Bacillota</taxon>
        <taxon>Bacilli</taxon>
        <taxon>Bacillales</taxon>
        <taxon>Bacillaceae</taxon>
        <taxon>Siminovitchia</taxon>
    </lineage>
</organism>
<feature type="transmembrane region" description="Helical" evidence="4">
    <location>
        <begin position="12"/>
        <end position="36"/>
    </location>
</feature>
<dbReference type="RefSeq" id="WP_126050409.1">
    <property type="nucleotide sequence ID" value="NZ_QYTV02000004.1"/>
</dbReference>
<keyword evidence="4" id="KW-0472">Membrane</keyword>
<evidence type="ECO:0000256" key="2">
    <source>
        <dbReference type="ARBA" id="ARBA00022676"/>
    </source>
</evidence>
<gene>
    <name evidence="5" type="ORF">D4T97_010420</name>
</gene>
<feature type="transmembrane region" description="Helical" evidence="4">
    <location>
        <begin position="355"/>
        <end position="380"/>
    </location>
</feature>
<comment type="similarity">
    <text evidence="1">Belongs to the glycosyltransferase 2 family.</text>
</comment>
<protein>
    <submittedName>
        <fullName evidence="5">Glycosyltransferase family 2 protein</fullName>
    </submittedName>
</protein>
<evidence type="ECO:0000313" key="6">
    <source>
        <dbReference type="Proteomes" id="UP000287156"/>
    </source>
</evidence>